<protein>
    <submittedName>
        <fullName evidence="1">Uncharacterized protein</fullName>
    </submittedName>
</protein>
<dbReference type="AlphaFoldDB" id="A0A1Y5TZP9"/>
<keyword evidence="2" id="KW-1185">Reference proteome</keyword>
<organism evidence="1 2">
    <name type="scientific">Oceanibacterium hippocampi</name>
    <dbReference type="NCBI Taxonomy" id="745714"/>
    <lineage>
        <taxon>Bacteria</taxon>
        <taxon>Pseudomonadati</taxon>
        <taxon>Pseudomonadota</taxon>
        <taxon>Alphaproteobacteria</taxon>
        <taxon>Sneathiellales</taxon>
        <taxon>Sneathiellaceae</taxon>
        <taxon>Oceanibacterium</taxon>
    </lineage>
</organism>
<proteinExistence type="predicted"/>
<dbReference type="FunCoup" id="A0A1Y5TZP9">
    <property type="interactions" value="4"/>
</dbReference>
<dbReference type="Pfam" id="PF10076">
    <property type="entry name" value="Phage_Mu_Gp48"/>
    <property type="match status" value="1"/>
</dbReference>
<name>A0A1Y5TZP9_9PROT</name>
<dbReference type="InParanoid" id="A0A1Y5TZP9"/>
<sequence length="260" mass="27627">MTAIVPRLEADAYARMLRRLLPEGLAWPAAPDSVLGQLLAGLAGGLARVHNRGVDLAEEALPTATRELLPDWERVAGLPDPCTPAGSTAEERRLALLARLRARGGQSAAYFTGLAGDLGYAIAITEYRPFVAGLGRAGDPLSGGHAVRHVWSVTVSEPRLSRFRCGLGRAGERLLTIRRAEDLECVLRRLGPAHMLLLFDYREPDTTPDGALMTEGGLPLATEGGAVLVLSEPWPDGALLAEAGVPITTEDDAILTMEVA</sequence>
<gene>
    <name evidence="1" type="ORF">OCH7691_04485</name>
</gene>
<reference evidence="1 2" key="1">
    <citation type="submission" date="2017-03" db="EMBL/GenBank/DDBJ databases">
        <authorList>
            <person name="Afonso C.L."/>
            <person name="Miller P.J."/>
            <person name="Scott M.A."/>
            <person name="Spackman E."/>
            <person name="Goraichik I."/>
            <person name="Dimitrov K.M."/>
            <person name="Suarez D.L."/>
            <person name="Swayne D.E."/>
        </authorList>
    </citation>
    <scope>NUCLEOTIDE SEQUENCE [LARGE SCALE GENOMIC DNA]</scope>
    <source>
        <strain evidence="1 2">CECT 7691</strain>
    </source>
</reference>
<evidence type="ECO:0000313" key="2">
    <source>
        <dbReference type="Proteomes" id="UP000193200"/>
    </source>
</evidence>
<evidence type="ECO:0000313" key="1">
    <source>
        <dbReference type="EMBL" id="SLN77628.1"/>
    </source>
</evidence>
<dbReference type="Proteomes" id="UP000193200">
    <property type="component" value="Unassembled WGS sequence"/>
</dbReference>
<dbReference type="EMBL" id="FWFR01000008">
    <property type="protein sequence ID" value="SLN77628.1"/>
    <property type="molecule type" value="Genomic_DNA"/>
</dbReference>
<accession>A0A1Y5TZP9</accession>
<dbReference type="InterPro" id="IPR018755">
    <property type="entry name" value="Phage_Mu_Gp48"/>
</dbReference>
<dbReference type="RefSeq" id="WP_217808200.1">
    <property type="nucleotide sequence ID" value="NZ_FWFR01000008.1"/>
</dbReference>